<dbReference type="InterPro" id="IPR024047">
    <property type="entry name" value="MM3350-like_sf"/>
</dbReference>
<dbReference type="AlphaFoldDB" id="A0A0D2KKZ1"/>
<feature type="domain" description="Plasmid pRiA4b Orf3-like" evidence="1">
    <location>
        <begin position="2"/>
        <end position="183"/>
    </location>
</feature>
<organism evidence="2 3">
    <name type="scientific">Hypholoma sublateritium (strain FD-334 SS-4)</name>
    <dbReference type="NCBI Taxonomy" id="945553"/>
    <lineage>
        <taxon>Eukaryota</taxon>
        <taxon>Fungi</taxon>
        <taxon>Dikarya</taxon>
        <taxon>Basidiomycota</taxon>
        <taxon>Agaricomycotina</taxon>
        <taxon>Agaricomycetes</taxon>
        <taxon>Agaricomycetidae</taxon>
        <taxon>Agaricales</taxon>
        <taxon>Agaricineae</taxon>
        <taxon>Strophariaceae</taxon>
        <taxon>Hypholoma</taxon>
    </lineage>
</organism>
<reference evidence="3" key="1">
    <citation type="submission" date="2014-04" db="EMBL/GenBank/DDBJ databases">
        <title>Evolutionary Origins and Diversification of the Mycorrhizal Mutualists.</title>
        <authorList>
            <consortium name="DOE Joint Genome Institute"/>
            <consortium name="Mycorrhizal Genomics Consortium"/>
            <person name="Kohler A."/>
            <person name="Kuo A."/>
            <person name="Nagy L.G."/>
            <person name="Floudas D."/>
            <person name="Copeland A."/>
            <person name="Barry K.W."/>
            <person name="Cichocki N."/>
            <person name="Veneault-Fourrey C."/>
            <person name="LaButti K."/>
            <person name="Lindquist E.A."/>
            <person name="Lipzen A."/>
            <person name="Lundell T."/>
            <person name="Morin E."/>
            <person name="Murat C."/>
            <person name="Riley R."/>
            <person name="Ohm R."/>
            <person name="Sun H."/>
            <person name="Tunlid A."/>
            <person name="Henrissat B."/>
            <person name="Grigoriev I.V."/>
            <person name="Hibbett D.S."/>
            <person name="Martin F."/>
        </authorList>
    </citation>
    <scope>NUCLEOTIDE SEQUENCE [LARGE SCALE GENOMIC DNA]</scope>
    <source>
        <strain evidence="3">FD-334 SS-4</strain>
    </source>
</reference>
<name>A0A0D2KKZ1_HYPSF</name>
<gene>
    <name evidence="2" type="ORF">HYPSUDRAFT_48490</name>
</gene>
<proteinExistence type="predicted"/>
<dbReference type="Gene3D" id="3.10.290.30">
    <property type="entry name" value="MM3350-like"/>
    <property type="match status" value="1"/>
</dbReference>
<protein>
    <recommendedName>
        <fullName evidence="1">Plasmid pRiA4b Orf3-like domain-containing protein</fullName>
    </recommendedName>
</protein>
<accession>A0A0D2KKZ1</accession>
<evidence type="ECO:0000259" key="1">
    <source>
        <dbReference type="Pfam" id="PF07929"/>
    </source>
</evidence>
<evidence type="ECO:0000313" key="2">
    <source>
        <dbReference type="EMBL" id="KJA15272.1"/>
    </source>
</evidence>
<dbReference type="Pfam" id="PF07929">
    <property type="entry name" value="PRiA4_ORF3"/>
    <property type="match status" value="1"/>
</dbReference>
<dbReference type="Proteomes" id="UP000054270">
    <property type="component" value="Unassembled WGS sequence"/>
</dbReference>
<dbReference type="EMBL" id="KN817649">
    <property type="protein sequence ID" value="KJA15272.1"/>
    <property type="molecule type" value="Genomic_DNA"/>
</dbReference>
<dbReference type="STRING" id="945553.A0A0D2KKZ1"/>
<dbReference type="OrthoDB" id="407198at2759"/>
<sequence length="238" mass="27208">MLHYTIQYAMGPWQCWHLHQFVFEKRPAGPGRPPARGIFSPRDEVLRILPADLFKDDINNGVRVPREEEKESLKLSDVFDRTGRLYGAVTDADGAFCPLVYTYDLGDYWEHRLVFKGRKLARAARPVFTRAKGRGPVEDCGGTRGWNDVKAAFRAPAATRTPEQADLVRWAQEVSGVDAAFDPFKEPDVVQMNYEARWENHMKAFLNLPDEEFPDDDDMFGSSEDDERVEYTGLAYVL</sequence>
<dbReference type="OMA" id="EARWENH"/>
<keyword evidence="3" id="KW-1185">Reference proteome</keyword>
<dbReference type="SUPFAM" id="SSF159941">
    <property type="entry name" value="MM3350-like"/>
    <property type="match status" value="1"/>
</dbReference>
<dbReference type="InterPro" id="IPR012912">
    <property type="entry name" value="Plasmid_pRiA4b_Orf3-like"/>
</dbReference>
<evidence type="ECO:0000313" key="3">
    <source>
        <dbReference type="Proteomes" id="UP000054270"/>
    </source>
</evidence>